<feature type="compositionally biased region" description="Polar residues" evidence="9">
    <location>
        <begin position="258"/>
        <end position="267"/>
    </location>
</feature>
<dbReference type="InterPro" id="IPR003645">
    <property type="entry name" value="Fol_N"/>
</dbReference>
<keyword evidence="4" id="KW-0272">Extracellular matrix</keyword>
<dbReference type="PROSITE" id="PS00613">
    <property type="entry name" value="OSTEONECTIN_2"/>
    <property type="match status" value="1"/>
</dbReference>
<dbReference type="GO" id="GO:0050840">
    <property type="term" value="F:extracellular matrix binding"/>
    <property type="evidence" value="ECO:0007669"/>
    <property type="project" value="TreeGrafter"/>
</dbReference>
<keyword evidence="5 10" id="KW-0732">Signal</keyword>
<dbReference type="SUPFAM" id="SSF100895">
    <property type="entry name" value="Kazal-type serine protease inhibitors"/>
    <property type="match status" value="1"/>
</dbReference>
<evidence type="ECO:0000256" key="10">
    <source>
        <dbReference type="SAM" id="SignalP"/>
    </source>
</evidence>
<keyword evidence="13" id="KW-1185">Reference proteome</keyword>
<feature type="region of interest" description="Disordered" evidence="9">
    <location>
        <begin position="67"/>
        <end position="122"/>
    </location>
</feature>
<keyword evidence="3" id="KW-0964">Secreted</keyword>
<evidence type="ECO:0000259" key="11">
    <source>
        <dbReference type="PROSITE" id="PS51465"/>
    </source>
</evidence>
<dbReference type="Gene3D" id="1.10.238.10">
    <property type="entry name" value="EF-hand"/>
    <property type="match status" value="1"/>
</dbReference>
<evidence type="ECO:0000256" key="7">
    <source>
        <dbReference type="ARBA" id="ARBA00023157"/>
    </source>
</evidence>
<dbReference type="FunFam" id="3.30.60.30:FF:000004">
    <property type="entry name" value="SPARC isoform 1"/>
    <property type="match status" value="1"/>
</dbReference>
<dbReference type="SMART" id="SM00280">
    <property type="entry name" value="KAZAL"/>
    <property type="match status" value="1"/>
</dbReference>
<dbReference type="EMBL" id="JANPWB010000002">
    <property type="protein sequence ID" value="KAJ1206074.1"/>
    <property type="molecule type" value="Genomic_DNA"/>
</dbReference>
<dbReference type="InterPro" id="IPR019577">
    <property type="entry name" value="SPARC/Testican_Ca-bd-dom"/>
</dbReference>
<dbReference type="SMART" id="SM00274">
    <property type="entry name" value="FOLN"/>
    <property type="match status" value="1"/>
</dbReference>
<evidence type="ECO:0000256" key="1">
    <source>
        <dbReference type="ARBA" id="ARBA00004498"/>
    </source>
</evidence>
<dbReference type="Pfam" id="PF10591">
    <property type="entry name" value="SPARC_Ca_bdg"/>
    <property type="match status" value="1"/>
</dbReference>
<dbReference type="Pfam" id="PF09289">
    <property type="entry name" value="FOLN"/>
    <property type="match status" value="1"/>
</dbReference>
<sequence>MRFHDSGHPPKRFKGMKTLVALVCLLGTSLAVPTNSLRHQFKQTRKYFPGKDGSIFSGTFMKTDYDHHKTNSTESHEVEITSSESKQDYSESQSEKITNHNGPESDAQRQNQNNSENRIGNQDNFSFLSAGLLAALDALERPTMRHNESHPNSGSNESLGMDKNSLSKEKHGKDQTAVQQEERRGSQEENISDSVENATQEYHNRAHISENDDGELSEDYKSDEEHQGQPIITPDYPKINNQVEDSISSEIVSEESSQNPQYAQSEDNVQERFRDIQGTAFEEERVNASSTENKLGENTELRSQEDHDSDQINSQLEEQANIQSLYEAQFLDATEIDNEDKQYDVSYSNKTKLSSDVNDEETRSEEKVFFEASKTFATEGSEIVNVEDHSQEKGEGDGGVDTNETGEDTSVNMNLQMNVSSDFLVPVTGTSLGHSNDSLSESAEQVVSIASLNEDHEISRHEEKKNIILDPCQNFRCKRGKICEKDEKGTPTCACQDIISCPQTIKFDQVCGTDNKTYDSECHLFGTKCQMEGSKNGSHLHLDYRGSCKHIPSCSEYELTQFPLRMRDWLKNVLMQLYESDLDVSGFLTEKQRSKVKKIYQHEKRLKNGNHTLDLLLRDFQKNYRMYVYPVHWQFSQLDHHPVDRRLSHSELAPLRAPLVPMEHCITEFFKECNTDNDKFVSLKEWCHCFGIKDEDVRESLLF</sequence>
<evidence type="ECO:0000256" key="8">
    <source>
        <dbReference type="ARBA" id="ARBA00023180"/>
    </source>
</evidence>
<dbReference type="CDD" id="cd16231">
    <property type="entry name" value="EFh_SPARC_like"/>
    <property type="match status" value="1"/>
</dbReference>
<comment type="caution">
    <text evidence="12">The sequence shown here is derived from an EMBL/GenBank/DDBJ whole genome shotgun (WGS) entry which is preliminary data.</text>
</comment>
<dbReference type="PROSITE" id="PS00612">
    <property type="entry name" value="OSTEONECTIN_1"/>
    <property type="match status" value="1"/>
</dbReference>
<dbReference type="InterPro" id="IPR002350">
    <property type="entry name" value="Kazal_dom"/>
</dbReference>
<dbReference type="AlphaFoldDB" id="A0AAV7VWM3"/>
<dbReference type="Proteomes" id="UP001066276">
    <property type="component" value="Chromosome 1_2"/>
</dbReference>
<dbReference type="Pfam" id="PF07648">
    <property type="entry name" value="Kazal_2"/>
    <property type="match status" value="1"/>
</dbReference>
<dbReference type="SUPFAM" id="SSF47473">
    <property type="entry name" value="EF-hand"/>
    <property type="match status" value="1"/>
</dbReference>
<feature type="region of interest" description="Disordered" evidence="9">
    <location>
        <begin position="144"/>
        <end position="311"/>
    </location>
</feature>
<reference evidence="12" key="1">
    <citation type="journal article" date="2022" name="bioRxiv">
        <title>Sequencing and chromosome-scale assembly of the giantPleurodeles waltlgenome.</title>
        <authorList>
            <person name="Brown T."/>
            <person name="Elewa A."/>
            <person name="Iarovenko S."/>
            <person name="Subramanian E."/>
            <person name="Araus A.J."/>
            <person name="Petzold A."/>
            <person name="Susuki M."/>
            <person name="Suzuki K.-i.T."/>
            <person name="Hayashi T."/>
            <person name="Toyoda A."/>
            <person name="Oliveira C."/>
            <person name="Osipova E."/>
            <person name="Leigh N.D."/>
            <person name="Simon A."/>
            <person name="Yun M.H."/>
        </authorList>
    </citation>
    <scope>NUCLEOTIDE SEQUENCE</scope>
    <source>
        <strain evidence="12">20211129_DDA</strain>
        <tissue evidence="12">Liver</tissue>
    </source>
</reference>
<dbReference type="Gene3D" id="3.30.60.30">
    <property type="match status" value="1"/>
</dbReference>
<dbReference type="FunFam" id="1.10.238.10:FF:000068">
    <property type="entry name" value="SPARC isoform 1"/>
    <property type="match status" value="1"/>
</dbReference>
<dbReference type="GO" id="GO:0005509">
    <property type="term" value="F:calcium ion binding"/>
    <property type="evidence" value="ECO:0007669"/>
    <property type="project" value="InterPro"/>
</dbReference>
<dbReference type="PANTHER" id="PTHR13866">
    <property type="entry name" value="SPARC OSTEONECTIN"/>
    <property type="match status" value="1"/>
</dbReference>
<accession>A0AAV7VWM3</accession>
<comment type="subcellular location">
    <subcellularLocation>
        <location evidence="1">Secreted</location>
        <location evidence="1">Extracellular space</location>
        <location evidence="1">Extracellular matrix</location>
    </subcellularLocation>
</comment>
<dbReference type="SUPFAM" id="SSF57196">
    <property type="entry name" value="EGF/Laminin"/>
    <property type="match status" value="1"/>
</dbReference>
<dbReference type="InterPro" id="IPR015369">
    <property type="entry name" value="Follistatin/Osteonectin_EGF"/>
</dbReference>
<feature type="compositionally biased region" description="Basic and acidic residues" evidence="9">
    <location>
        <begin position="294"/>
        <end position="310"/>
    </location>
</feature>
<name>A0AAV7VWM3_PLEWA</name>
<feature type="compositionally biased region" description="Basic and acidic residues" evidence="9">
    <location>
        <begin position="218"/>
        <end position="227"/>
    </location>
</feature>
<feature type="chain" id="PRO_5043485119" description="Kazal-like domain-containing protein" evidence="10">
    <location>
        <begin position="32"/>
        <end position="703"/>
    </location>
</feature>
<evidence type="ECO:0000313" key="12">
    <source>
        <dbReference type="EMBL" id="KAJ1206074.1"/>
    </source>
</evidence>
<feature type="compositionally biased region" description="Polar residues" evidence="9">
    <location>
        <begin position="188"/>
        <end position="201"/>
    </location>
</feature>
<dbReference type="PROSITE" id="PS51465">
    <property type="entry name" value="KAZAL_2"/>
    <property type="match status" value="1"/>
</dbReference>
<keyword evidence="6" id="KW-0106">Calcium</keyword>
<keyword evidence="8" id="KW-0325">Glycoprotein</keyword>
<dbReference type="GO" id="GO:0005518">
    <property type="term" value="F:collagen binding"/>
    <property type="evidence" value="ECO:0007669"/>
    <property type="project" value="TreeGrafter"/>
</dbReference>
<organism evidence="12 13">
    <name type="scientific">Pleurodeles waltl</name>
    <name type="common">Iberian ribbed newt</name>
    <dbReference type="NCBI Taxonomy" id="8319"/>
    <lineage>
        <taxon>Eukaryota</taxon>
        <taxon>Metazoa</taxon>
        <taxon>Chordata</taxon>
        <taxon>Craniata</taxon>
        <taxon>Vertebrata</taxon>
        <taxon>Euteleostomi</taxon>
        <taxon>Amphibia</taxon>
        <taxon>Batrachia</taxon>
        <taxon>Caudata</taxon>
        <taxon>Salamandroidea</taxon>
        <taxon>Salamandridae</taxon>
        <taxon>Pleurodelinae</taxon>
        <taxon>Pleurodeles</taxon>
    </lineage>
</organism>
<evidence type="ECO:0000256" key="9">
    <source>
        <dbReference type="SAM" id="MobiDB-lite"/>
    </source>
</evidence>
<feature type="compositionally biased region" description="Basic and acidic residues" evidence="9">
    <location>
        <begin position="165"/>
        <end position="187"/>
    </location>
</feature>
<keyword evidence="7" id="KW-1015">Disulfide bond</keyword>
<dbReference type="InterPro" id="IPR036058">
    <property type="entry name" value="Kazal_dom_sf"/>
</dbReference>
<dbReference type="GO" id="GO:0005615">
    <property type="term" value="C:extracellular space"/>
    <property type="evidence" value="ECO:0007669"/>
    <property type="project" value="InterPro"/>
</dbReference>
<comment type="similarity">
    <text evidence="2">Belongs to the SPARC family.</text>
</comment>
<feature type="compositionally biased region" description="Basic and acidic residues" evidence="9">
    <location>
        <begin position="67"/>
        <end position="98"/>
    </location>
</feature>
<feature type="compositionally biased region" description="Polar residues" evidence="9">
    <location>
        <begin position="99"/>
        <end position="122"/>
    </location>
</feature>
<evidence type="ECO:0000256" key="2">
    <source>
        <dbReference type="ARBA" id="ARBA00006404"/>
    </source>
</evidence>
<evidence type="ECO:0000256" key="5">
    <source>
        <dbReference type="ARBA" id="ARBA00022729"/>
    </source>
</evidence>
<gene>
    <name evidence="12" type="ORF">NDU88_001484</name>
</gene>
<protein>
    <recommendedName>
        <fullName evidence="11">Kazal-like domain-containing protein</fullName>
    </recommendedName>
</protein>
<evidence type="ECO:0000256" key="3">
    <source>
        <dbReference type="ARBA" id="ARBA00022525"/>
    </source>
</evidence>
<proteinExistence type="inferred from homology"/>
<dbReference type="InterPro" id="IPR011992">
    <property type="entry name" value="EF-hand-dom_pair"/>
</dbReference>
<dbReference type="PANTHER" id="PTHR13866:SF16">
    <property type="entry name" value="SPARC-LIKE PROTEIN 1"/>
    <property type="match status" value="1"/>
</dbReference>
<evidence type="ECO:0000256" key="6">
    <source>
        <dbReference type="ARBA" id="ARBA00022837"/>
    </source>
</evidence>
<feature type="signal peptide" evidence="10">
    <location>
        <begin position="1"/>
        <end position="31"/>
    </location>
</feature>
<feature type="domain" description="Kazal-like" evidence="11">
    <location>
        <begin position="494"/>
        <end position="550"/>
    </location>
</feature>
<dbReference type="InterPro" id="IPR001999">
    <property type="entry name" value="Osteonectin_CS"/>
</dbReference>
<evidence type="ECO:0000256" key="4">
    <source>
        <dbReference type="ARBA" id="ARBA00022530"/>
    </source>
</evidence>
<evidence type="ECO:0000313" key="13">
    <source>
        <dbReference type="Proteomes" id="UP001066276"/>
    </source>
</evidence>
<feature type="compositionally biased region" description="Low complexity" evidence="9">
    <location>
        <begin position="243"/>
        <end position="257"/>
    </location>
</feature>